<dbReference type="RefSeq" id="WP_317982170.1">
    <property type="nucleotide sequence ID" value="NZ_BTCL01000033.1"/>
</dbReference>
<organism evidence="3 4">
    <name type="scientific">Paenibacillus glycanilyticus</name>
    <dbReference type="NCBI Taxonomy" id="126569"/>
    <lineage>
        <taxon>Bacteria</taxon>
        <taxon>Bacillati</taxon>
        <taxon>Bacillota</taxon>
        <taxon>Bacilli</taxon>
        <taxon>Bacillales</taxon>
        <taxon>Paenibacillaceae</taxon>
        <taxon>Paenibacillus</taxon>
    </lineage>
</organism>
<accession>A0ABQ6NUA3</accession>
<dbReference type="InterPro" id="IPR012854">
    <property type="entry name" value="Cu_amine_oxidase-like_N"/>
</dbReference>
<dbReference type="Proteomes" id="UP001285921">
    <property type="component" value="Unassembled WGS sequence"/>
</dbReference>
<keyword evidence="1" id="KW-0732">Signal</keyword>
<keyword evidence="4" id="KW-1185">Reference proteome</keyword>
<dbReference type="EMBL" id="BTCL01000033">
    <property type="protein sequence ID" value="GMK48665.1"/>
    <property type="molecule type" value="Genomic_DNA"/>
</dbReference>
<evidence type="ECO:0000259" key="2">
    <source>
        <dbReference type="Pfam" id="PF07833"/>
    </source>
</evidence>
<protein>
    <recommendedName>
        <fullName evidence="2">Copper amine oxidase-like N-terminal domain-containing protein</fullName>
    </recommendedName>
</protein>
<feature type="domain" description="Copper amine oxidase-like N-terminal" evidence="2">
    <location>
        <begin position="47"/>
        <end position="151"/>
    </location>
</feature>
<dbReference type="InterPro" id="IPR036582">
    <property type="entry name" value="Mao_N_sf"/>
</dbReference>
<evidence type="ECO:0000313" key="4">
    <source>
        <dbReference type="Proteomes" id="UP001285921"/>
    </source>
</evidence>
<sequence length="635" mass="69485">MKMKRFMFMLLAVLLVVTIVPAAAFAADSASGNVEIRLKTNSATVTINGKQSTVQAPFEKAGTTMVPLSVITKAFGAKLKLQDNKIITLTYNNKTVVVTIGSKTVRVNGKDQTVAVAPVVIKGTTMVPVRVIVETFGAKIGKDKKTGEIVITGTIAQSGTSNSGGGSTNLDPDYGKTKFGDSYYGWTMNYPPGLVLVQQSDDGTYAEWGSTTSKSSVIVSTEHSSDVLTANEIRDKITVDWMYSDEVVVDKRTITVNGQSFEKMVTRSSKQGMLFEYRAIQKGETLYFVMVGVVGTEKTALDPYQSLLDSFTPSFNKADNAIKDITKVKDGLMSIHNKEFGLSLKLPAGWYGVKDSSNPLYVSEDGLFSFRISSLQAGDTVEKWLGRMQQQLHDDFLPSYIKNEKVSSITLKDGSAQVLAYDYSYDMKTWVTVNEVYLVVGNYRYSLHFTYDTKLGAQGDALFKSTMASVDIDTAYIEKNYGQIEDEYDNIDGVQAPLTKTSSKYGYSIDLPAHWLGVDTDFNQEEVSYIGDYGSMYIQAIEDTDAGNVFRAVQQGLQKEGLTATNISSINVGNSTVSKFTVNETTDAGVPITEVLYFVQSKGNTLMFVFAINDANATTTALNGFDTIVKSIKFL</sequence>
<name>A0ABQ6NUA3_9BACL</name>
<evidence type="ECO:0000256" key="1">
    <source>
        <dbReference type="SAM" id="SignalP"/>
    </source>
</evidence>
<proteinExistence type="predicted"/>
<feature type="chain" id="PRO_5045795652" description="Copper amine oxidase-like N-terminal domain-containing protein" evidence="1">
    <location>
        <begin position="27"/>
        <end position="635"/>
    </location>
</feature>
<dbReference type="Gene3D" id="3.30.457.10">
    <property type="entry name" value="Copper amine oxidase-like, N-terminal domain"/>
    <property type="match status" value="1"/>
</dbReference>
<evidence type="ECO:0000313" key="3">
    <source>
        <dbReference type="EMBL" id="GMK48665.1"/>
    </source>
</evidence>
<reference evidence="3 4" key="1">
    <citation type="submission" date="2023-05" db="EMBL/GenBank/DDBJ databases">
        <title>Draft genome of Paenibacillus sp. CCS26.</title>
        <authorList>
            <person name="Akita H."/>
            <person name="Shinto Y."/>
            <person name="Kimura Z."/>
        </authorList>
    </citation>
    <scope>NUCLEOTIDE SEQUENCE [LARGE SCALE GENOMIC DNA]</scope>
    <source>
        <strain evidence="3 4">CCS26</strain>
    </source>
</reference>
<dbReference type="Pfam" id="PF07833">
    <property type="entry name" value="Cu_amine_oxidN1"/>
    <property type="match status" value="1"/>
</dbReference>
<feature type="signal peptide" evidence="1">
    <location>
        <begin position="1"/>
        <end position="26"/>
    </location>
</feature>
<comment type="caution">
    <text evidence="3">The sequence shown here is derived from an EMBL/GenBank/DDBJ whole genome shotgun (WGS) entry which is preliminary data.</text>
</comment>
<dbReference type="SUPFAM" id="SSF55383">
    <property type="entry name" value="Copper amine oxidase, domain N"/>
    <property type="match status" value="2"/>
</dbReference>
<gene>
    <name evidence="3" type="ORF">PghCCS26_57950</name>
</gene>